<dbReference type="InterPro" id="IPR029032">
    <property type="entry name" value="AhpD-like"/>
</dbReference>
<dbReference type="EMBL" id="JAMQGM010000050">
    <property type="protein sequence ID" value="MCM2580060.1"/>
    <property type="molecule type" value="Genomic_DNA"/>
</dbReference>
<gene>
    <name evidence="2" type="ORF">M1E25_22380</name>
</gene>
<dbReference type="SUPFAM" id="SSF69118">
    <property type="entry name" value="AhpD-like"/>
    <property type="match status" value="1"/>
</dbReference>
<evidence type="ECO:0000313" key="3">
    <source>
        <dbReference type="Proteomes" id="UP001167160"/>
    </source>
</evidence>
<dbReference type="InterPro" id="IPR003779">
    <property type="entry name" value="CMD-like"/>
</dbReference>
<dbReference type="Proteomes" id="UP001167160">
    <property type="component" value="Unassembled WGS sequence"/>
</dbReference>
<comment type="caution">
    <text evidence="2">The sequence shown here is derived from an EMBL/GenBank/DDBJ whole genome shotgun (WGS) entry which is preliminary data.</text>
</comment>
<keyword evidence="3" id="KW-1185">Reference proteome</keyword>
<dbReference type="Pfam" id="PF02627">
    <property type="entry name" value="CMD"/>
    <property type="match status" value="1"/>
</dbReference>
<evidence type="ECO:0000259" key="1">
    <source>
        <dbReference type="Pfam" id="PF02627"/>
    </source>
</evidence>
<organism evidence="2 3">
    <name type="scientific">Streptomyces meridianus</name>
    <dbReference type="NCBI Taxonomy" id="2938945"/>
    <lineage>
        <taxon>Bacteria</taxon>
        <taxon>Bacillati</taxon>
        <taxon>Actinomycetota</taxon>
        <taxon>Actinomycetes</taxon>
        <taxon>Kitasatosporales</taxon>
        <taxon>Streptomycetaceae</taxon>
        <taxon>Streptomyces</taxon>
    </lineage>
</organism>
<evidence type="ECO:0000313" key="2">
    <source>
        <dbReference type="EMBL" id="MCM2580060.1"/>
    </source>
</evidence>
<name>A0ABT0XC04_9ACTN</name>
<dbReference type="RefSeq" id="WP_251418540.1">
    <property type="nucleotide sequence ID" value="NZ_JAMQGM010000050.1"/>
</dbReference>
<dbReference type="Gene3D" id="1.20.1290.10">
    <property type="entry name" value="AhpD-like"/>
    <property type="match status" value="1"/>
</dbReference>
<protein>
    <submittedName>
        <fullName evidence="2">Carboxymuconolactone decarboxylase family protein</fullName>
    </submittedName>
</protein>
<reference evidence="2" key="1">
    <citation type="journal article" date="2023" name="Int. J. Syst. Evol. Microbiol.">
        <title>Streptomyces meridianus sp. nov. isolated from brackish water of the Tagus estuary in Alcochete, Portugal.</title>
        <authorList>
            <person name="Santos J.D.N."/>
            <person name="Klimek D."/>
            <person name="Calusinska M."/>
            <person name="Lobo Da Cunha A."/>
            <person name="Catita J."/>
            <person name="Goncalves H."/>
            <person name="Gonzalez I."/>
            <person name="Reyes F."/>
            <person name="Lage O.M."/>
        </authorList>
    </citation>
    <scope>NUCLEOTIDE SEQUENCE</scope>
    <source>
        <strain evidence="2">MTZ3.1</strain>
    </source>
</reference>
<feature type="domain" description="Carboxymuconolactone decarboxylase-like" evidence="1">
    <location>
        <begin position="21"/>
        <end position="98"/>
    </location>
</feature>
<accession>A0ABT0XC04</accession>
<proteinExistence type="predicted"/>
<sequence length="120" mass="12392">MTAPTTAEDILREVATGDAPVLETLAEMHLDTFERSGLDARTYFLVRLAALVAMEGAPASYIMALATAEESGATLDDIRGTLAAVAPIVGSARVVSAASNALRGLGIAEMAAERETEGRG</sequence>